<sequence length="70" mass="7927">MQQTAGSGVPRAMRPRPAKRRAFGGERVARAWRAVFDHFDTCHACRMSARGCETAQALLAVHRHLQARRR</sequence>
<protein>
    <submittedName>
        <fullName evidence="2">Uncharacterized protein</fullName>
    </submittedName>
</protein>
<comment type="caution">
    <text evidence="2">The sequence shown here is derived from an EMBL/GenBank/DDBJ whole genome shotgun (WGS) entry which is preliminary data.</text>
</comment>
<dbReference type="EMBL" id="JACYXC010000001">
    <property type="protein sequence ID" value="MBH5336179.1"/>
    <property type="molecule type" value="Genomic_DNA"/>
</dbReference>
<keyword evidence="3" id="KW-1185">Reference proteome</keyword>
<evidence type="ECO:0000313" key="2">
    <source>
        <dbReference type="EMBL" id="MBH5336179.1"/>
    </source>
</evidence>
<reference evidence="2 3" key="1">
    <citation type="submission" date="2020-09" db="EMBL/GenBank/DDBJ databases">
        <title>Biosynthesis of the nuclear factor of activated T cells inhibitor NFAT-133 and its congeners in Streptomyces pactum.</title>
        <authorList>
            <person name="Zhou W."/>
            <person name="Posri P."/>
            <person name="Abugrain M.E."/>
            <person name="Weisberg A.J."/>
            <person name="Chang J.H."/>
            <person name="Mahmud T."/>
        </authorList>
    </citation>
    <scope>NUCLEOTIDE SEQUENCE [LARGE SCALE GENOMIC DNA]</scope>
    <source>
        <strain evidence="2 3">ATCC 27456</strain>
    </source>
</reference>
<feature type="compositionally biased region" description="Basic residues" evidence="1">
    <location>
        <begin position="13"/>
        <end position="22"/>
    </location>
</feature>
<organism evidence="2 3">
    <name type="scientific">Streptomyces pactum</name>
    <dbReference type="NCBI Taxonomy" id="68249"/>
    <lineage>
        <taxon>Bacteria</taxon>
        <taxon>Bacillati</taxon>
        <taxon>Actinomycetota</taxon>
        <taxon>Actinomycetes</taxon>
        <taxon>Kitasatosporales</taxon>
        <taxon>Streptomycetaceae</taxon>
        <taxon>Streptomyces</taxon>
    </lineage>
</organism>
<feature type="region of interest" description="Disordered" evidence="1">
    <location>
        <begin position="1"/>
        <end position="23"/>
    </location>
</feature>
<dbReference type="RefSeq" id="WP_197989622.1">
    <property type="nucleotide sequence ID" value="NZ_JACYXC010000001.1"/>
</dbReference>
<accession>A0ABS0NLV5</accession>
<name>A0ABS0NLV5_9ACTN</name>
<gene>
    <name evidence="2" type="ORF">IHE55_15845</name>
</gene>
<proteinExistence type="predicted"/>
<evidence type="ECO:0000313" key="3">
    <source>
        <dbReference type="Proteomes" id="UP000807371"/>
    </source>
</evidence>
<evidence type="ECO:0000256" key="1">
    <source>
        <dbReference type="SAM" id="MobiDB-lite"/>
    </source>
</evidence>
<dbReference type="Proteomes" id="UP000807371">
    <property type="component" value="Unassembled WGS sequence"/>
</dbReference>